<gene>
    <name evidence="1" type="ORF">O6H91_05G048600</name>
</gene>
<evidence type="ECO:0000313" key="1">
    <source>
        <dbReference type="EMBL" id="KAJ7555649.1"/>
    </source>
</evidence>
<dbReference type="Proteomes" id="UP001162992">
    <property type="component" value="Chromosome 5"/>
</dbReference>
<protein>
    <submittedName>
        <fullName evidence="1">Uncharacterized protein</fullName>
    </submittedName>
</protein>
<organism evidence="1 2">
    <name type="scientific">Diphasiastrum complanatum</name>
    <name type="common">Issler's clubmoss</name>
    <name type="synonym">Lycopodium complanatum</name>
    <dbReference type="NCBI Taxonomy" id="34168"/>
    <lineage>
        <taxon>Eukaryota</taxon>
        <taxon>Viridiplantae</taxon>
        <taxon>Streptophyta</taxon>
        <taxon>Embryophyta</taxon>
        <taxon>Tracheophyta</taxon>
        <taxon>Lycopodiopsida</taxon>
        <taxon>Lycopodiales</taxon>
        <taxon>Lycopodiaceae</taxon>
        <taxon>Lycopodioideae</taxon>
        <taxon>Diphasiastrum</taxon>
    </lineage>
</organism>
<name>A0ACC2DN29_DIPCM</name>
<reference evidence="2" key="1">
    <citation type="journal article" date="2024" name="Proc. Natl. Acad. Sci. U.S.A.">
        <title>Extraordinary preservation of gene collinearity over three hundred million years revealed in homosporous lycophytes.</title>
        <authorList>
            <person name="Li C."/>
            <person name="Wickell D."/>
            <person name="Kuo L.Y."/>
            <person name="Chen X."/>
            <person name="Nie B."/>
            <person name="Liao X."/>
            <person name="Peng D."/>
            <person name="Ji J."/>
            <person name="Jenkins J."/>
            <person name="Williams M."/>
            <person name="Shu S."/>
            <person name="Plott C."/>
            <person name="Barry K."/>
            <person name="Rajasekar S."/>
            <person name="Grimwood J."/>
            <person name="Han X."/>
            <person name="Sun S."/>
            <person name="Hou Z."/>
            <person name="He W."/>
            <person name="Dai G."/>
            <person name="Sun C."/>
            <person name="Schmutz J."/>
            <person name="Leebens-Mack J.H."/>
            <person name="Li F.W."/>
            <person name="Wang L."/>
        </authorList>
    </citation>
    <scope>NUCLEOTIDE SEQUENCE [LARGE SCALE GENOMIC DNA]</scope>
    <source>
        <strain evidence="2">cv. PW_Plant_1</strain>
    </source>
</reference>
<accession>A0ACC2DN29</accession>
<sequence length="186" mass="21557">MHRHRAIELHFLLSTTPLHLQKESPPIILSLFVGFTEAVLELPVSIKTLCNSKEQRFLAVQAYKVIRAKNSCWNFSARSYKLLDVKHGRFDYIQDKRVRVLKEELVLWVEIPTCSERTTVLWTTADECLQDCRCFASPTAHHQHLSSHFQRAEDFFWLSLPVFLATVVSCLQDKARHIAQALLQRG</sequence>
<comment type="caution">
    <text evidence="1">The sequence shown here is derived from an EMBL/GenBank/DDBJ whole genome shotgun (WGS) entry which is preliminary data.</text>
</comment>
<keyword evidence="2" id="KW-1185">Reference proteome</keyword>
<evidence type="ECO:0000313" key="2">
    <source>
        <dbReference type="Proteomes" id="UP001162992"/>
    </source>
</evidence>
<proteinExistence type="predicted"/>
<dbReference type="EMBL" id="CM055096">
    <property type="protein sequence ID" value="KAJ7555649.1"/>
    <property type="molecule type" value="Genomic_DNA"/>
</dbReference>